<reference evidence="3 4" key="1">
    <citation type="submission" date="2020-08" db="EMBL/GenBank/DDBJ databases">
        <title>Sequencing the genomes of 1000 actinobacteria strains.</title>
        <authorList>
            <person name="Klenk H.-P."/>
        </authorList>
    </citation>
    <scope>NUCLEOTIDE SEQUENCE [LARGE SCALE GENOMIC DNA]</scope>
    <source>
        <strain evidence="3 4">DSM 102122</strain>
    </source>
</reference>
<name>A0A7W9GWU3_9ACTN</name>
<gene>
    <name evidence="3" type="ORF">HD601_005811</name>
</gene>
<dbReference type="InterPro" id="IPR016162">
    <property type="entry name" value="Ald_DH_N"/>
</dbReference>
<dbReference type="Pfam" id="PF00171">
    <property type="entry name" value="Aldedh"/>
    <property type="match status" value="1"/>
</dbReference>
<dbReference type="Proteomes" id="UP000542813">
    <property type="component" value="Unassembled WGS sequence"/>
</dbReference>
<dbReference type="EMBL" id="JACHMM010000001">
    <property type="protein sequence ID" value="MBB5791236.1"/>
    <property type="molecule type" value="Genomic_DNA"/>
</dbReference>
<sequence>MTTDALVQVDALGPAGAYRARYREPVTDVTGRTVAEVGLVPDPYVARAMAALRKGTTAPLEQRRAMLRTAAGLFGSATLLGLGPDDYQHLVSRVAGLGITAVRASTEKIVARCASAWEDAQAARPAGAVTGWRDPEARDGAALWSRRGDVFGVHAAGNHPSVHAAWIQALALGYRVAVRPSRKEPFTPARLVAALREAGFGADAVVLLPTDHAVSATMLRLADLSMVYGGDAVIQRYGADPTVLPQGPGRTKILLAADADWRDHADLVDLVADSAARSGGAGCTNVTGVLVEGGADEARAFATALADRLATLPVTHPEDDDAVLPVHPVAAARALETQLRSVAADAEPVGATADSIVAELGDGSAALRPAVHLLASAAAPQLGAELPFPCVWVAPWSRAGDGVAPLRGTLVLTALTNDDALIDALAEERTIRNVYVGARPTWWADPRVPHDDYLAGFLMESRGIVSTA</sequence>
<dbReference type="GO" id="GO:0016620">
    <property type="term" value="F:oxidoreductase activity, acting on the aldehyde or oxo group of donors, NAD or NADP as acceptor"/>
    <property type="evidence" value="ECO:0007669"/>
    <property type="project" value="InterPro"/>
</dbReference>
<dbReference type="InterPro" id="IPR016161">
    <property type="entry name" value="Ald_DH/histidinol_DH"/>
</dbReference>
<dbReference type="Gene3D" id="3.40.605.10">
    <property type="entry name" value="Aldehyde Dehydrogenase, Chain A, domain 1"/>
    <property type="match status" value="1"/>
</dbReference>
<evidence type="ECO:0000313" key="3">
    <source>
        <dbReference type="EMBL" id="MBB5791236.1"/>
    </source>
</evidence>
<dbReference type="SUPFAM" id="SSF53720">
    <property type="entry name" value="ALDH-like"/>
    <property type="match status" value="1"/>
</dbReference>
<dbReference type="InterPro" id="IPR016163">
    <property type="entry name" value="Ald_DH_C"/>
</dbReference>
<feature type="domain" description="Aldehyde dehydrogenase" evidence="2">
    <location>
        <begin position="45"/>
        <end position="336"/>
    </location>
</feature>
<dbReference type="Gene3D" id="3.40.309.10">
    <property type="entry name" value="Aldehyde Dehydrogenase, Chain A, domain 2"/>
    <property type="match status" value="1"/>
</dbReference>
<dbReference type="InterPro" id="IPR015590">
    <property type="entry name" value="Aldehyde_DH_dom"/>
</dbReference>
<organism evidence="3 4">
    <name type="scientific">Jiangella mangrovi</name>
    <dbReference type="NCBI Taxonomy" id="1524084"/>
    <lineage>
        <taxon>Bacteria</taxon>
        <taxon>Bacillati</taxon>
        <taxon>Actinomycetota</taxon>
        <taxon>Actinomycetes</taxon>
        <taxon>Jiangellales</taxon>
        <taxon>Jiangellaceae</taxon>
        <taxon>Jiangella</taxon>
    </lineage>
</organism>
<dbReference type="AlphaFoldDB" id="A0A7W9GWU3"/>
<protein>
    <submittedName>
        <fullName evidence="3">Acyl-CoA reductase-like NAD-dependent aldehyde dehydrogenase</fullName>
    </submittedName>
</protein>
<proteinExistence type="predicted"/>
<keyword evidence="4" id="KW-1185">Reference proteome</keyword>
<accession>A0A7W9GWU3</accession>
<evidence type="ECO:0000259" key="2">
    <source>
        <dbReference type="Pfam" id="PF00171"/>
    </source>
</evidence>
<comment type="caution">
    <text evidence="3">The sequence shown here is derived from an EMBL/GenBank/DDBJ whole genome shotgun (WGS) entry which is preliminary data.</text>
</comment>
<evidence type="ECO:0000313" key="4">
    <source>
        <dbReference type="Proteomes" id="UP000542813"/>
    </source>
</evidence>
<evidence type="ECO:0000256" key="1">
    <source>
        <dbReference type="ARBA" id="ARBA00023002"/>
    </source>
</evidence>
<dbReference type="RefSeq" id="WP_184827847.1">
    <property type="nucleotide sequence ID" value="NZ_JACHMM010000001.1"/>
</dbReference>
<keyword evidence="1" id="KW-0560">Oxidoreductase</keyword>